<sequence>MKISINSSFVENNLLFNAAAVDYTEIDLNILLNIITLTSTFITCSAAPLSGFAPGSCIFNTLAFISSLMLNILVGMDNSLPEGGSVGDLFTKIGDELSSKLGDYETPLFKNTIKKMGSFGDIFKYEITQDGLRCVSVQIDKLGSNILPGVRERVCITPVGLELITKPHKVSFKSMGSELR</sequence>
<organism evidence="1 2">
    <name type="scientific">Maudiozyma barnettii</name>
    <dbReference type="NCBI Taxonomy" id="61262"/>
    <lineage>
        <taxon>Eukaryota</taxon>
        <taxon>Fungi</taxon>
        <taxon>Dikarya</taxon>
        <taxon>Ascomycota</taxon>
        <taxon>Saccharomycotina</taxon>
        <taxon>Saccharomycetes</taxon>
        <taxon>Saccharomycetales</taxon>
        <taxon>Saccharomycetaceae</taxon>
        <taxon>Maudiozyma</taxon>
    </lineage>
</organism>
<dbReference type="EMBL" id="CAEFZW010000008">
    <property type="protein sequence ID" value="CAB4255977.1"/>
    <property type="molecule type" value="Genomic_DNA"/>
</dbReference>
<name>A0A8H2ZIX8_9SACH</name>
<evidence type="ECO:0000313" key="1">
    <source>
        <dbReference type="EMBL" id="CAB4255977.1"/>
    </source>
</evidence>
<protein>
    <submittedName>
        <fullName evidence="1">Uncharacterized protein</fullName>
    </submittedName>
</protein>
<dbReference type="Proteomes" id="UP000644660">
    <property type="component" value="Unassembled WGS sequence"/>
</dbReference>
<reference evidence="1 2" key="1">
    <citation type="submission" date="2020-05" db="EMBL/GenBank/DDBJ databases">
        <authorList>
            <person name="Casaregola S."/>
            <person name="Devillers H."/>
            <person name="Grondin C."/>
        </authorList>
    </citation>
    <scope>NUCLEOTIDE SEQUENCE [LARGE SCALE GENOMIC DNA]</scope>
    <source>
        <strain evidence="1 2">CLIB 1767</strain>
    </source>
</reference>
<proteinExistence type="predicted"/>
<accession>A0A8H2ZIX8</accession>
<comment type="caution">
    <text evidence="1">The sequence shown here is derived from an EMBL/GenBank/DDBJ whole genome shotgun (WGS) entry which is preliminary data.</text>
</comment>
<dbReference type="RefSeq" id="XP_041407821.1">
    <property type="nucleotide sequence ID" value="XM_041551887.1"/>
</dbReference>
<gene>
    <name evidence="1" type="ORF">KABA2_08S00418</name>
</gene>
<keyword evidence="2" id="KW-1185">Reference proteome</keyword>
<dbReference type="OrthoDB" id="4065814at2759"/>
<dbReference type="GeneID" id="64859042"/>
<evidence type="ECO:0000313" key="2">
    <source>
        <dbReference type="Proteomes" id="UP000644660"/>
    </source>
</evidence>
<dbReference type="AlphaFoldDB" id="A0A8H2ZIX8"/>